<reference evidence="2 3" key="1">
    <citation type="journal article" date="2015" name="Genome Announc.">
        <title>Complete Genome Sequence of the Type Strain Corynebacterium mustelae DSM 45274, Isolated from Various Tissues of a Male Ferret with Lethal Sepsis.</title>
        <authorList>
            <person name="Ruckert C."/>
            <person name="Eimer J."/>
            <person name="Winkler A."/>
            <person name="Tauch A."/>
        </authorList>
    </citation>
    <scope>NUCLEOTIDE SEQUENCE [LARGE SCALE GENOMIC DNA]</scope>
    <source>
        <strain evidence="2 3">DSM 45274</strain>
    </source>
</reference>
<evidence type="ECO:0000313" key="3">
    <source>
        <dbReference type="Proteomes" id="UP000035199"/>
    </source>
</evidence>
<keyword evidence="1" id="KW-0732">Signal</keyword>
<dbReference type="PROSITE" id="PS51257">
    <property type="entry name" value="PROKAR_LIPOPROTEIN"/>
    <property type="match status" value="1"/>
</dbReference>
<reference evidence="3" key="2">
    <citation type="submission" date="2015-05" db="EMBL/GenBank/DDBJ databases">
        <title>Complete genome sequence of Corynebacterium mustelae DSM 45274, isolated from various tissues of a male ferret with lethal sepsis.</title>
        <authorList>
            <person name="Ruckert C."/>
            <person name="Albersmeier A."/>
            <person name="Winkler A."/>
            <person name="Tauch A."/>
        </authorList>
    </citation>
    <scope>NUCLEOTIDE SEQUENCE [LARGE SCALE GENOMIC DNA]</scope>
    <source>
        <strain evidence="3">DSM 45274</strain>
    </source>
</reference>
<proteinExistence type="predicted"/>
<protein>
    <submittedName>
        <fullName evidence="2">Uncharacterized protein</fullName>
    </submittedName>
</protein>
<dbReference type="KEGG" id="cmv:CMUST_06140"/>
<gene>
    <name evidence="2" type="ORF">CMUST_06140</name>
</gene>
<feature type="chain" id="PRO_5002554464" evidence="1">
    <location>
        <begin position="27"/>
        <end position="227"/>
    </location>
</feature>
<sequence>MTAPKTYSLSALVLSCAVLLSGCANLERFEPGPDPVPDSEKVVEIAVRSNSVEQLVLGELYKQGLERLGRPATLNMGRLGLEHSFDRVPNGAADVAIVCAGRMLGQVQPQKAKELEMEFSAAEKDVNSGDQREKVYQAVMGALGDNVNATDPSNALGCSDELSAIPQHIIPIYRVPTLNREERGALNIISGTISTEELAELVEESKKVRNTSEVVMKYLDDNGIFFH</sequence>
<dbReference type="OrthoDB" id="4423830at2"/>
<evidence type="ECO:0000313" key="2">
    <source>
        <dbReference type="EMBL" id="AKK05564.1"/>
    </source>
</evidence>
<dbReference type="RefSeq" id="WP_047261747.1">
    <property type="nucleotide sequence ID" value="NZ_CP011542.1"/>
</dbReference>
<organism evidence="2 3">
    <name type="scientific">Corynebacterium mustelae</name>
    <dbReference type="NCBI Taxonomy" id="571915"/>
    <lineage>
        <taxon>Bacteria</taxon>
        <taxon>Bacillati</taxon>
        <taxon>Actinomycetota</taxon>
        <taxon>Actinomycetes</taxon>
        <taxon>Mycobacteriales</taxon>
        <taxon>Corynebacteriaceae</taxon>
        <taxon>Corynebacterium</taxon>
    </lineage>
</organism>
<name>A0A0G3GWM2_9CORY</name>
<accession>A0A0G3GWM2</accession>
<dbReference type="Proteomes" id="UP000035199">
    <property type="component" value="Chromosome"/>
</dbReference>
<dbReference type="AlphaFoldDB" id="A0A0G3GWM2"/>
<dbReference type="EMBL" id="CP011542">
    <property type="protein sequence ID" value="AKK05564.1"/>
    <property type="molecule type" value="Genomic_DNA"/>
</dbReference>
<dbReference type="Gene3D" id="3.40.190.10">
    <property type="entry name" value="Periplasmic binding protein-like II"/>
    <property type="match status" value="1"/>
</dbReference>
<feature type="signal peptide" evidence="1">
    <location>
        <begin position="1"/>
        <end position="26"/>
    </location>
</feature>
<keyword evidence="3" id="KW-1185">Reference proteome</keyword>
<dbReference type="PATRIC" id="fig|571915.4.peg.1306"/>
<dbReference type="STRING" id="571915.CMUST_06140"/>
<evidence type="ECO:0000256" key="1">
    <source>
        <dbReference type="SAM" id="SignalP"/>
    </source>
</evidence>